<keyword evidence="2" id="KW-1185">Reference proteome</keyword>
<gene>
    <name evidence="1" type="ORF">FPE_LOCUS24990</name>
</gene>
<accession>A0AAD1ZX99</accession>
<dbReference type="EMBL" id="OU503050">
    <property type="protein sequence ID" value="CAI9777560.1"/>
    <property type="molecule type" value="Genomic_DNA"/>
</dbReference>
<sequence>MFKSHCFKNQGASDDSLWKLLDISVVASPVAPDALSKSLSGSSGVEKTSESFVEPQFEPIVIATSRKRLSVSPPSVRPSITLFGKTRLGLLDSVLDREEKETISKSSDHHSSESYDANLRKFYRSMNMLVPRFLPSLVELIKLNKCARGGCNLH</sequence>
<name>A0AAD1ZX99_9LAMI</name>
<reference evidence="1" key="1">
    <citation type="submission" date="2023-05" db="EMBL/GenBank/DDBJ databases">
        <authorList>
            <person name="Huff M."/>
        </authorList>
    </citation>
    <scope>NUCLEOTIDE SEQUENCE</scope>
</reference>
<protein>
    <submittedName>
        <fullName evidence="1">Uncharacterized protein</fullName>
    </submittedName>
</protein>
<organism evidence="1 2">
    <name type="scientific">Fraxinus pennsylvanica</name>
    <dbReference type="NCBI Taxonomy" id="56036"/>
    <lineage>
        <taxon>Eukaryota</taxon>
        <taxon>Viridiplantae</taxon>
        <taxon>Streptophyta</taxon>
        <taxon>Embryophyta</taxon>
        <taxon>Tracheophyta</taxon>
        <taxon>Spermatophyta</taxon>
        <taxon>Magnoliopsida</taxon>
        <taxon>eudicotyledons</taxon>
        <taxon>Gunneridae</taxon>
        <taxon>Pentapetalae</taxon>
        <taxon>asterids</taxon>
        <taxon>lamiids</taxon>
        <taxon>Lamiales</taxon>
        <taxon>Oleaceae</taxon>
        <taxon>Oleeae</taxon>
        <taxon>Fraxinus</taxon>
    </lineage>
</organism>
<dbReference type="Proteomes" id="UP000834106">
    <property type="component" value="Chromosome 15"/>
</dbReference>
<evidence type="ECO:0000313" key="2">
    <source>
        <dbReference type="Proteomes" id="UP000834106"/>
    </source>
</evidence>
<proteinExistence type="predicted"/>
<dbReference type="AlphaFoldDB" id="A0AAD1ZX99"/>
<evidence type="ECO:0000313" key="1">
    <source>
        <dbReference type="EMBL" id="CAI9777560.1"/>
    </source>
</evidence>